<gene>
    <name evidence="1" type="ORF">HNR68_001625</name>
</gene>
<evidence type="ECO:0000313" key="1">
    <source>
        <dbReference type="EMBL" id="NYI82995.1"/>
    </source>
</evidence>
<keyword evidence="2" id="KW-1185">Reference proteome</keyword>
<name>A0A853AFS2_9PSEU</name>
<accession>A0A853AFS2</accession>
<comment type="caution">
    <text evidence="1">The sequence shown here is derived from an EMBL/GenBank/DDBJ whole genome shotgun (WGS) entry which is preliminary data.</text>
</comment>
<protein>
    <submittedName>
        <fullName evidence="1">Uncharacterized protein</fullName>
    </submittedName>
</protein>
<dbReference type="RefSeq" id="WP_179719169.1">
    <property type="nucleotide sequence ID" value="NZ_BAABFH010000001.1"/>
</dbReference>
<organism evidence="1 2">
    <name type="scientific">Saccharopolyspora hordei</name>
    <dbReference type="NCBI Taxonomy" id="1838"/>
    <lineage>
        <taxon>Bacteria</taxon>
        <taxon>Bacillati</taxon>
        <taxon>Actinomycetota</taxon>
        <taxon>Actinomycetes</taxon>
        <taxon>Pseudonocardiales</taxon>
        <taxon>Pseudonocardiaceae</taxon>
        <taxon>Saccharopolyspora</taxon>
    </lineage>
</organism>
<evidence type="ECO:0000313" key="2">
    <source>
        <dbReference type="Proteomes" id="UP000587002"/>
    </source>
</evidence>
<dbReference type="EMBL" id="JACCFJ010000001">
    <property type="protein sequence ID" value="NYI82995.1"/>
    <property type="molecule type" value="Genomic_DNA"/>
</dbReference>
<dbReference type="Proteomes" id="UP000587002">
    <property type="component" value="Unassembled WGS sequence"/>
</dbReference>
<sequence>MNARVDLAIVAALTDDLAERVDTDPARSAAFLRHLAELVVPWSALRLGACRTCGHPDRT</sequence>
<dbReference type="AlphaFoldDB" id="A0A853AFS2"/>
<proteinExistence type="predicted"/>
<reference evidence="1 2" key="1">
    <citation type="submission" date="2020-07" db="EMBL/GenBank/DDBJ databases">
        <title>Sequencing the genomes of 1000 actinobacteria strains.</title>
        <authorList>
            <person name="Klenk H.-P."/>
        </authorList>
    </citation>
    <scope>NUCLEOTIDE SEQUENCE [LARGE SCALE GENOMIC DNA]</scope>
    <source>
        <strain evidence="1 2">DSM 44065</strain>
    </source>
</reference>